<keyword evidence="3" id="KW-0812">Transmembrane</keyword>
<dbReference type="PANTHER" id="PTHR14647">
    <property type="entry name" value="GALACTOSE-3-O-SULFOTRANSFERASE"/>
    <property type="match status" value="1"/>
</dbReference>
<keyword evidence="10" id="KW-1185">Reference proteome</keyword>
<organism evidence="9 10">
    <name type="scientific">Sapayoa aenigma</name>
    <name type="common">broad-billed sapayoa</name>
    <dbReference type="NCBI Taxonomy" id="239371"/>
    <lineage>
        <taxon>Eukaryota</taxon>
        <taxon>Metazoa</taxon>
        <taxon>Chordata</taxon>
        <taxon>Craniata</taxon>
        <taxon>Vertebrata</taxon>
        <taxon>Euteleostomi</taxon>
        <taxon>Archelosauria</taxon>
        <taxon>Archosauria</taxon>
        <taxon>Dinosauria</taxon>
        <taxon>Saurischia</taxon>
        <taxon>Theropoda</taxon>
        <taxon>Coelurosauria</taxon>
        <taxon>Aves</taxon>
        <taxon>Neognathae</taxon>
        <taxon>Neoaves</taxon>
        <taxon>Telluraves</taxon>
        <taxon>Australaves</taxon>
        <taxon>Passeriformes</taxon>
        <taxon>Tyrannidae</taxon>
        <taxon>Sapayoa</taxon>
    </lineage>
</organism>
<dbReference type="EMBL" id="VZSY01005171">
    <property type="protein sequence ID" value="NXA16497.1"/>
    <property type="molecule type" value="Genomic_DNA"/>
</dbReference>
<dbReference type="GO" id="GO:0001733">
    <property type="term" value="F:galactosylceramide sulfotransferase activity"/>
    <property type="evidence" value="ECO:0007669"/>
    <property type="project" value="InterPro"/>
</dbReference>
<evidence type="ECO:0000313" key="10">
    <source>
        <dbReference type="Proteomes" id="UP000589485"/>
    </source>
</evidence>
<evidence type="ECO:0000256" key="8">
    <source>
        <dbReference type="ARBA" id="ARBA00023180"/>
    </source>
</evidence>
<dbReference type="Pfam" id="PF06990">
    <property type="entry name" value="Gal-3-0_sulfotr"/>
    <property type="match status" value="1"/>
</dbReference>
<dbReference type="InterPro" id="IPR009729">
    <property type="entry name" value="Gal-3-0_sulfotransfrase"/>
</dbReference>
<dbReference type="GO" id="GO:0009247">
    <property type="term" value="P:glycolipid biosynthetic process"/>
    <property type="evidence" value="ECO:0007669"/>
    <property type="project" value="InterPro"/>
</dbReference>
<feature type="non-terminal residue" evidence="9">
    <location>
        <position position="1"/>
    </location>
</feature>
<comment type="caution">
    <text evidence="9">The sequence shown here is derived from an EMBL/GenBank/DDBJ whole genome shotgun (WGS) entry which is preliminary data.</text>
</comment>
<dbReference type="PANTHER" id="PTHR14647:SF57">
    <property type="entry name" value="GALACTOSE-3-O-SULFOTRANSFERASE 4"/>
    <property type="match status" value="1"/>
</dbReference>
<dbReference type="GO" id="GO:0000139">
    <property type="term" value="C:Golgi membrane"/>
    <property type="evidence" value="ECO:0007669"/>
    <property type="project" value="UniProtKB-SubCell"/>
</dbReference>
<evidence type="ECO:0000256" key="1">
    <source>
        <dbReference type="ARBA" id="ARBA00004323"/>
    </source>
</evidence>
<dbReference type="OrthoDB" id="514299at2759"/>
<keyword evidence="5" id="KW-1133">Transmembrane helix</keyword>
<name>A0A7K7TI03_9TYRA</name>
<keyword evidence="6" id="KW-0333">Golgi apparatus</keyword>
<comment type="subcellular location">
    <subcellularLocation>
        <location evidence="1">Golgi apparatus membrane</location>
        <topology evidence="1">Single-pass type II membrane protein</topology>
    </subcellularLocation>
</comment>
<keyword evidence="4" id="KW-0735">Signal-anchor</keyword>
<proteinExistence type="predicted"/>
<evidence type="ECO:0000256" key="7">
    <source>
        <dbReference type="ARBA" id="ARBA00023136"/>
    </source>
</evidence>
<gene>
    <name evidence="9" type="primary">Gal3st4</name>
    <name evidence="9" type="ORF">SAPAEN_R15352</name>
</gene>
<keyword evidence="2 9" id="KW-0808">Transferase</keyword>
<keyword evidence="8" id="KW-0325">Glycoprotein</keyword>
<keyword evidence="7" id="KW-0472">Membrane</keyword>
<evidence type="ECO:0000256" key="2">
    <source>
        <dbReference type="ARBA" id="ARBA00022679"/>
    </source>
</evidence>
<dbReference type="Proteomes" id="UP000589485">
    <property type="component" value="Unassembled WGS sequence"/>
</dbReference>
<accession>A0A7K7TI03</accession>
<feature type="non-terminal residue" evidence="9">
    <location>
        <position position="136"/>
    </location>
</feature>
<reference evidence="9 10" key="1">
    <citation type="submission" date="2019-09" db="EMBL/GenBank/DDBJ databases">
        <title>Bird 10,000 Genomes (B10K) Project - Family phase.</title>
        <authorList>
            <person name="Zhang G."/>
        </authorList>
    </citation>
    <scope>NUCLEOTIDE SEQUENCE [LARGE SCALE GENOMIC DNA]</scope>
    <source>
        <strain evidence="9">B10K-DU-030-41</strain>
        <tissue evidence="9">Muscle</tissue>
    </source>
</reference>
<dbReference type="AlphaFoldDB" id="A0A7K7TI03"/>
<sequence length="136" mass="15338">NSRRRSGGVTSSQAERLRAWNHLDWELYSHLNRSFWKKAEAFGIPRLRREVSRLRERRERLAKGCLKGGGPVPAKAIPDGMLRPFQPPGGGNILGFALRAGLDPEQREKCVRMATPELQYKDLLERRQFGGKSGAG</sequence>
<evidence type="ECO:0000256" key="3">
    <source>
        <dbReference type="ARBA" id="ARBA00022692"/>
    </source>
</evidence>
<protein>
    <submittedName>
        <fullName evidence="9">G3ST4 sulfotransferase</fullName>
    </submittedName>
</protein>
<evidence type="ECO:0000313" key="9">
    <source>
        <dbReference type="EMBL" id="NXA16497.1"/>
    </source>
</evidence>
<evidence type="ECO:0000256" key="5">
    <source>
        <dbReference type="ARBA" id="ARBA00022989"/>
    </source>
</evidence>
<evidence type="ECO:0000256" key="6">
    <source>
        <dbReference type="ARBA" id="ARBA00023034"/>
    </source>
</evidence>
<evidence type="ECO:0000256" key="4">
    <source>
        <dbReference type="ARBA" id="ARBA00022968"/>
    </source>
</evidence>